<evidence type="ECO:0000313" key="1">
    <source>
        <dbReference type="EMBL" id="ADI32237.1"/>
    </source>
</evidence>
<organism evidence="1 2">
    <name type="scientific">Staphylothermus hellenicus (strain DSM 12710 / JCM 10830 / BK20S6-10-b1 / P8)</name>
    <dbReference type="NCBI Taxonomy" id="591019"/>
    <lineage>
        <taxon>Archaea</taxon>
        <taxon>Thermoproteota</taxon>
        <taxon>Thermoprotei</taxon>
        <taxon>Desulfurococcales</taxon>
        <taxon>Desulfurococcaceae</taxon>
        <taxon>Staphylothermus</taxon>
    </lineage>
</organism>
<dbReference type="eggNOG" id="arCOG05957">
    <property type="taxonomic scope" value="Archaea"/>
</dbReference>
<reference evidence="2" key="1">
    <citation type="submission" date="2010-05" db="EMBL/GenBank/DDBJ databases">
        <title>Complete sequence of Staphylothermus hellenicus DSM 12710.</title>
        <authorList>
            <consortium name="US DOE Joint Genome Institute"/>
            <person name="Lucas S."/>
            <person name="Copeland A."/>
            <person name="Lapidus A."/>
            <person name="Cheng J.-F."/>
            <person name="Bruce D."/>
            <person name="Goodwin L."/>
            <person name="Pitluck S."/>
            <person name="Davenport K."/>
            <person name="Detter J.C."/>
            <person name="Han C."/>
            <person name="Tapia R."/>
            <person name="Larimer F."/>
            <person name="Land M."/>
            <person name="Hauser L."/>
            <person name="Kyrpides N."/>
            <person name="Mikhailova N."/>
            <person name="Anderson I.J."/>
            <person name="Woyke T."/>
        </authorList>
    </citation>
    <scope>NUCLEOTIDE SEQUENCE [LARGE SCALE GENOMIC DNA]</scope>
    <source>
        <strain evidence="2">DSM 12710 / JCM 10830 / BK20S6-10-b1 / P8</strain>
    </source>
</reference>
<dbReference type="EMBL" id="CP002051">
    <property type="protein sequence ID" value="ADI32237.1"/>
    <property type="molecule type" value="Genomic_DNA"/>
</dbReference>
<dbReference type="GeneID" id="9234425"/>
<gene>
    <name evidence="1" type="ordered locus">Shell_1136</name>
</gene>
<dbReference type="RefSeq" id="WP_013143435.1">
    <property type="nucleotide sequence ID" value="NC_014205.1"/>
</dbReference>
<keyword evidence="2" id="KW-1185">Reference proteome</keyword>
<dbReference type="AlphaFoldDB" id="D7D8Z1"/>
<dbReference type="OrthoDB" id="17633at2157"/>
<protein>
    <submittedName>
        <fullName evidence="1">Uncharacterized protein</fullName>
    </submittedName>
</protein>
<dbReference type="HOGENOM" id="CLU_2340024_0_0_2"/>
<name>D7D8Z1_STAHD</name>
<accession>D7D8Z1</accession>
<dbReference type="Proteomes" id="UP000002573">
    <property type="component" value="Chromosome"/>
</dbReference>
<sequence>MTIEQLVEKLRNIYGKIIKENQGYYYSLIIYEKNKPKYLLCIKTTNGIIYGKISLFDKISSLVCEDLLYDPNGLYVFARSIDELVGKTQDKTKYLV</sequence>
<evidence type="ECO:0000313" key="2">
    <source>
        <dbReference type="Proteomes" id="UP000002573"/>
    </source>
</evidence>
<proteinExistence type="predicted"/>
<reference evidence="1 2" key="2">
    <citation type="journal article" date="2011" name="Stand. Genomic Sci.">
        <title>Complete genome sequence of Staphylothermus hellenicus P8.</title>
        <authorList>
            <person name="Anderson I."/>
            <person name="Wirth R."/>
            <person name="Lucas S."/>
            <person name="Copeland A."/>
            <person name="Lapidus A."/>
            <person name="Cheng J.F."/>
            <person name="Goodwin L."/>
            <person name="Pitluck S."/>
            <person name="Davenport K."/>
            <person name="Detter J.C."/>
            <person name="Han C."/>
            <person name="Tapia R."/>
            <person name="Land M."/>
            <person name="Hauser L."/>
            <person name="Pati A."/>
            <person name="Mikhailova N."/>
            <person name="Woyke T."/>
            <person name="Klenk H.P."/>
            <person name="Kyrpides N."/>
            <person name="Ivanova N."/>
        </authorList>
    </citation>
    <scope>NUCLEOTIDE SEQUENCE [LARGE SCALE GENOMIC DNA]</scope>
    <source>
        <strain evidence="2">DSM 12710 / JCM 10830 / BK20S6-10-b1 / P8</strain>
    </source>
</reference>
<dbReference type="STRING" id="591019.Shell_1136"/>
<dbReference type="KEGG" id="shc:Shell_1136"/>